<reference evidence="2" key="1">
    <citation type="submission" date="2016-12" db="EMBL/GenBank/DDBJ databases">
        <title>A murine herpesvirus closely related to ubiquitous human herpesviruses causes T-cell depletion.</title>
        <authorList>
            <person name="Patel S.J."/>
            <person name="Zhao G."/>
            <person name="Penna V.R."/>
            <person name="Park E."/>
            <person name="Lauron E.J."/>
            <person name="Harvey I.B."/>
            <person name="Beatty W.L."/>
            <person name="Plougastel-Douglas B."/>
            <person name="Poursine-Laurent J."/>
            <person name="Fremont D.H."/>
            <person name="Wang D."/>
            <person name="Yokoyama W.M."/>
        </authorList>
    </citation>
    <scope>NUCLEOTIDE SEQUENCE [LARGE SCALE GENOMIC DNA]</scope>
    <source>
        <strain evidence="2">YOK1</strain>
    </source>
</reference>
<evidence type="ECO:0000313" key="3">
    <source>
        <dbReference type="Proteomes" id="UP000202182"/>
    </source>
</evidence>
<feature type="compositionally biased region" description="Low complexity" evidence="1">
    <location>
        <begin position="69"/>
        <end position="89"/>
    </location>
</feature>
<organism evidence="2">
    <name type="scientific">Murid betaherpesvirus 3</name>
    <dbReference type="NCBI Taxonomy" id="2560603"/>
    <lineage>
        <taxon>Viruses</taxon>
        <taxon>Duplodnaviria</taxon>
        <taxon>Heunggongvirae</taxon>
        <taxon>Peploviricota</taxon>
        <taxon>Herviviricetes</taxon>
        <taxon>Herpesvirales</taxon>
        <taxon>Orthoherpesviridae</taxon>
        <taxon>Betaherpesvirinae</taxon>
        <taxon>Roseolovirus</taxon>
        <taxon>Roseolovirus muridbeta3</taxon>
    </lineage>
</organism>
<evidence type="ECO:0000256" key="1">
    <source>
        <dbReference type="SAM" id="MobiDB-lite"/>
    </source>
</evidence>
<accession>A0A1P8VJ08</accession>
<gene>
    <name evidence="2" type="primary">ORF119</name>
    <name evidence="2" type="ORF">MRV_0123</name>
</gene>
<sequence>MVGPRVRRTATPPRGSIATPPLRGSDRSSQSSEELPDSGGRLRGMGFHTSPQRGTASTFRGNFRGGGSAPATPAAPSSGASVSSSPVRSIMPSEVRGRFRSHICNTPWSRSGGGTMKPTG</sequence>
<keyword evidence="3" id="KW-1185">Reference proteome</keyword>
<dbReference type="KEGG" id="vg:30999460"/>
<protein>
    <submittedName>
        <fullName evidence="2">Uncharacterized protein</fullName>
    </submittedName>
</protein>
<feature type="region of interest" description="Disordered" evidence="1">
    <location>
        <begin position="1"/>
        <end position="120"/>
    </location>
</feature>
<dbReference type="EMBL" id="KY355735">
    <property type="protein sequence ID" value="APZ76334.1"/>
    <property type="molecule type" value="Genomic_DNA"/>
</dbReference>
<feature type="compositionally biased region" description="Polar residues" evidence="1">
    <location>
        <begin position="49"/>
        <end position="60"/>
    </location>
</feature>
<feature type="compositionally biased region" description="Gly residues" evidence="1">
    <location>
        <begin position="111"/>
        <end position="120"/>
    </location>
</feature>
<name>A0A1P8VJ08_9BETA</name>
<evidence type="ECO:0000313" key="2">
    <source>
        <dbReference type="EMBL" id="APZ76334.1"/>
    </source>
</evidence>
<dbReference type="Proteomes" id="UP000202182">
    <property type="component" value="Segment"/>
</dbReference>
<proteinExistence type="predicted"/>